<protein>
    <submittedName>
        <fullName evidence="2">Uncharacterized protein</fullName>
    </submittedName>
</protein>
<feature type="region of interest" description="Disordered" evidence="1">
    <location>
        <begin position="37"/>
        <end position="83"/>
    </location>
</feature>
<dbReference type="AlphaFoldDB" id="A0AAW0P0Y7"/>
<sequence>MERRRGFGQSSVPKLFGSSVWMERIFGTKPQIEALISASSSPRANPESSSCQSNVFTSREKRQKSGDKLRGKEGFLKGGLEGPRSAQAVRSMLRVLREPPRVKLQRVGVNGTV</sequence>
<dbReference type="EMBL" id="JBBPFD010000010">
    <property type="protein sequence ID" value="KAK7910530.1"/>
    <property type="molecule type" value="Genomic_DNA"/>
</dbReference>
<evidence type="ECO:0000313" key="2">
    <source>
        <dbReference type="EMBL" id="KAK7910530.1"/>
    </source>
</evidence>
<evidence type="ECO:0000256" key="1">
    <source>
        <dbReference type="SAM" id="MobiDB-lite"/>
    </source>
</evidence>
<evidence type="ECO:0000313" key="3">
    <source>
        <dbReference type="Proteomes" id="UP001460270"/>
    </source>
</evidence>
<comment type="caution">
    <text evidence="2">The sequence shown here is derived from an EMBL/GenBank/DDBJ whole genome shotgun (WGS) entry which is preliminary data.</text>
</comment>
<accession>A0AAW0P0Y7</accession>
<keyword evidence="3" id="KW-1185">Reference proteome</keyword>
<proteinExistence type="predicted"/>
<feature type="compositionally biased region" description="Low complexity" evidence="1">
    <location>
        <begin position="37"/>
        <end position="50"/>
    </location>
</feature>
<organism evidence="2 3">
    <name type="scientific">Mugilogobius chulae</name>
    <name type="common">yellowstripe goby</name>
    <dbReference type="NCBI Taxonomy" id="88201"/>
    <lineage>
        <taxon>Eukaryota</taxon>
        <taxon>Metazoa</taxon>
        <taxon>Chordata</taxon>
        <taxon>Craniata</taxon>
        <taxon>Vertebrata</taxon>
        <taxon>Euteleostomi</taxon>
        <taxon>Actinopterygii</taxon>
        <taxon>Neopterygii</taxon>
        <taxon>Teleostei</taxon>
        <taxon>Neoteleostei</taxon>
        <taxon>Acanthomorphata</taxon>
        <taxon>Gobiaria</taxon>
        <taxon>Gobiiformes</taxon>
        <taxon>Gobioidei</taxon>
        <taxon>Gobiidae</taxon>
        <taxon>Gobionellinae</taxon>
        <taxon>Mugilogobius</taxon>
    </lineage>
</organism>
<feature type="compositionally biased region" description="Basic and acidic residues" evidence="1">
    <location>
        <begin position="58"/>
        <end position="75"/>
    </location>
</feature>
<dbReference type="Proteomes" id="UP001460270">
    <property type="component" value="Unassembled WGS sequence"/>
</dbReference>
<gene>
    <name evidence="2" type="ORF">WMY93_015214</name>
</gene>
<reference evidence="3" key="1">
    <citation type="submission" date="2024-04" db="EMBL/GenBank/DDBJ databases">
        <title>Salinicola lusitanus LLJ914,a marine bacterium isolated from the Okinawa Trough.</title>
        <authorList>
            <person name="Li J."/>
        </authorList>
    </citation>
    <scope>NUCLEOTIDE SEQUENCE [LARGE SCALE GENOMIC DNA]</scope>
</reference>
<name>A0AAW0P0Y7_9GOBI</name>